<dbReference type="NCBIfam" id="NF007284">
    <property type="entry name" value="PRK09751.1"/>
    <property type="match status" value="1"/>
</dbReference>
<dbReference type="PANTHER" id="PTHR47962:SF5">
    <property type="entry name" value="ATP-DEPENDENT HELICASE LHR-RELATED"/>
    <property type="match status" value="1"/>
</dbReference>
<keyword evidence="4" id="KW-0347">Helicase</keyword>
<keyword evidence="6" id="KW-0238">DNA-binding</keyword>
<dbReference type="GO" id="GO:0005524">
    <property type="term" value="F:ATP binding"/>
    <property type="evidence" value="ECO:0007669"/>
    <property type="project" value="UniProtKB-KW"/>
</dbReference>
<dbReference type="Pfam" id="PF23235">
    <property type="entry name" value="WHD_3rd_Lhr"/>
    <property type="match status" value="1"/>
</dbReference>
<evidence type="ECO:0000256" key="8">
    <source>
        <dbReference type="ARBA" id="ARBA00023235"/>
    </source>
</evidence>
<keyword evidence="1" id="KW-0547">Nucleotide-binding</keyword>
<dbReference type="PROSITE" id="PS51194">
    <property type="entry name" value="HELICASE_CTER"/>
    <property type="match status" value="1"/>
</dbReference>
<dbReference type="InterPro" id="IPR055367">
    <property type="entry name" value="WH4_Lhr"/>
</dbReference>
<name>A0A1X6X3Q2_9MICO</name>
<dbReference type="RefSeq" id="WP_087104573.1">
    <property type="nucleotide sequence ID" value="NZ_FWFG01000084.1"/>
</dbReference>
<gene>
    <name evidence="11" type="ORF">FM110_09705</name>
</gene>
<dbReference type="Pfam" id="PF23236">
    <property type="entry name" value="WHD_2nd_Lhr"/>
    <property type="match status" value="1"/>
</dbReference>
<evidence type="ECO:0000256" key="7">
    <source>
        <dbReference type="ARBA" id="ARBA00023204"/>
    </source>
</evidence>
<evidence type="ECO:0000256" key="3">
    <source>
        <dbReference type="ARBA" id="ARBA00022801"/>
    </source>
</evidence>
<dbReference type="Pfam" id="PF00270">
    <property type="entry name" value="DEAD"/>
    <property type="match status" value="1"/>
</dbReference>
<proteinExistence type="predicted"/>
<keyword evidence="8" id="KW-0413">Isomerase</keyword>
<dbReference type="PANTHER" id="PTHR47962">
    <property type="entry name" value="ATP-DEPENDENT HELICASE LHR-RELATED-RELATED"/>
    <property type="match status" value="1"/>
</dbReference>
<dbReference type="InterPro" id="IPR055369">
    <property type="entry name" value="WH2_Lhr"/>
</dbReference>
<dbReference type="CDD" id="cd18796">
    <property type="entry name" value="SF2_C_LHR"/>
    <property type="match status" value="1"/>
</dbReference>
<dbReference type="SMART" id="SM00487">
    <property type="entry name" value="DEXDc"/>
    <property type="match status" value="1"/>
</dbReference>
<reference evidence="11 12" key="1">
    <citation type="submission" date="2017-02" db="EMBL/GenBank/DDBJ databases">
        <authorList>
            <person name="Peterson S.W."/>
        </authorList>
    </citation>
    <scope>NUCLEOTIDE SEQUENCE [LARGE SCALE GENOMIC DNA]</scope>
    <source>
        <strain evidence="11 12">CIP104813</strain>
    </source>
</reference>
<dbReference type="Pfam" id="PF00271">
    <property type="entry name" value="Helicase_C"/>
    <property type="match status" value="1"/>
</dbReference>
<dbReference type="OrthoDB" id="9815222at2"/>
<sequence length="1584" mass="168699">MDLRAAPSDGDPSSSASAVADEDVLSAFSPATATWFREALGSPTPAQDGAWRAILAGDDTLVVAPTGSGKTLAAFLAAIDRLQFGRPADAPATAGSGRARGTSVLYVSPLKALGVDVERNLTSPLVGTGHAAARLGMQHAGVTVGVRTGDTVPAERRRLAAHPPDILITTPESLFLMLSSAVRETLATVHTVIIDEVHAVAGTKRGVHLALSLARLDALTERAPQRIGLSATVEPVDEVAAFLTGSGRDRRTTVVRPPAAKRWDVAVTLPVPDLSAIEPPADAADEDDVSGTVWPHVERAVLDEVLAHRSTIVFTNSRRQAERLTGKLNRLWARRRAALDATTPSDDAENAGAISGVAAADEALEDVARAHHGSMSKEHRKVIEEELKAGRLRCVVATSSLELGIDMGAVDLVIQIESPFSVSSALQRIGRAGHDVGAVSHGSVHPLHAADVVRAAVTVREALAGRIEPLAVPRNALDVLAQHTVSAAAMDVVDVEDWFALVRSAHPYAALPRSAFDETLDLLSGRYPSTAFTELRPRVVHDREAGTLTGRPGAQRLVVTSGGTIPDRGLFPVYIVAGDDDTQARRVGELDEEMVYESRRGDVIALGTSSWRIEEITHDRVTVSPAFGLTGKIPFWHGDGVGRPPALGRAIAEFQAYVAHLDDAAAHAELAEIGLDAFARGELVSYVREQEEAVGVVPGPGHLVVERFRDELGDWRVVLHCALGQRITGPWALAVGARVEDRYGLDGQVMAADDGIVLRVPHGEEPPSADLFAFTPEEIDEEVRRLVGGSALFASRFRECAARALLLPRRDPGARAPLWQQRQRSASLLDIARPYPQFPIMLEAARECLQDVYDLPALIDLMRSLEQRRIEMREVETAAPSPFARSLLFGYVSQFIYDTDTPLAERRTAALSLDQSLLAQLLGTVSLRELLDLEVIEDVVRSLQGLDTERALGTAEHLADALRRLGPLSRAQIAARTAPGTDPEDLVDELVSSRRAVLVRIGGIEHAAAVEDAGLLRDALGTALPPGIAPSFLEPTARPVEQLLARWARHRGPFTLEEAANAFGLAPGVARGALEALSADRELNSGEFTPGREGTEWVGTEVLRRIRRASLAASRREIEPVGHDVFARFLGQWQHVVPRDARGRRERPTWRGADGVLSVIDQLTGVSLPLSTWESQVLPARLPDYAPGTLDALLAAGEVLWTGHGRLGTSDGWIRLHLAGALPLGLDADALETAAADLAPDSVARWILDLLRRSPGALRHGEILSALADEGHAAEPTAVTDALWQLAFSTLITNDSFQVLRTHALGPAPAKRARGSGRSRPLTPRGAARLSAAMLRAGATTPEQLVTGPSGAGRWSAVRVEPVDPAARSAALATLLLDRHGVVTRGAMSVEDVPGSFAAVYRVLSALEEGGQCRRGYFVDGLGASQFAPTEAVDRLRDRQHDADARPEDAAPAHITVLAATDSANPYGAALPWPQPSIPAPEGATVRPSRRAGALVVLGDGRLLAFVDKGGTSLQWFASVEMTELAAAALVRAVAEDAMVPRLAIERIGGHGIGAAEVAHVIGALEGAGAYRSPRAVRVRAGER</sequence>
<dbReference type="GO" id="GO:0004386">
    <property type="term" value="F:helicase activity"/>
    <property type="evidence" value="ECO:0007669"/>
    <property type="project" value="UniProtKB-KW"/>
</dbReference>
<dbReference type="GO" id="GO:0003677">
    <property type="term" value="F:DNA binding"/>
    <property type="evidence" value="ECO:0007669"/>
    <property type="project" value="UniProtKB-KW"/>
</dbReference>
<dbReference type="InterPro" id="IPR045628">
    <property type="entry name" value="Lhr_WH_dom"/>
</dbReference>
<dbReference type="InterPro" id="IPR013701">
    <property type="entry name" value="Lhr-like_DEAD/DEAH_assoc"/>
</dbReference>
<evidence type="ECO:0000256" key="1">
    <source>
        <dbReference type="ARBA" id="ARBA00022741"/>
    </source>
</evidence>
<feature type="domain" description="Helicase ATP-binding" evidence="9">
    <location>
        <begin position="51"/>
        <end position="251"/>
    </location>
</feature>
<evidence type="ECO:0000256" key="5">
    <source>
        <dbReference type="ARBA" id="ARBA00022840"/>
    </source>
</evidence>
<dbReference type="InterPro" id="IPR055368">
    <property type="entry name" value="WH3_Lhr"/>
</dbReference>
<accession>A0A1X6X3Q2</accession>
<dbReference type="InterPro" id="IPR001650">
    <property type="entry name" value="Helicase_C-like"/>
</dbReference>
<dbReference type="EMBL" id="FWFG01000084">
    <property type="protein sequence ID" value="SLM93345.1"/>
    <property type="molecule type" value="Genomic_DNA"/>
</dbReference>
<dbReference type="InterPro" id="IPR014001">
    <property type="entry name" value="Helicase_ATP-bd"/>
</dbReference>
<dbReference type="PROSITE" id="PS51192">
    <property type="entry name" value="HELICASE_ATP_BIND_1"/>
    <property type="match status" value="1"/>
</dbReference>
<keyword evidence="12" id="KW-1185">Reference proteome</keyword>
<evidence type="ECO:0000256" key="6">
    <source>
        <dbReference type="ARBA" id="ARBA00023125"/>
    </source>
</evidence>
<organism evidence="11 12">
    <name type="scientific">Brachybacterium nesterenkovii</name>
    <dbReference type="NCBI Taxonomy" id="47847"/>
    <lineage>
        <taxon>Bacteria</taxon>
        <taxon>Bacillati</taxon>
        <taxon>Actinomycetota</taxon>
        <taxon>Actinomycetes</taxon>
        <taxon>Micrococcales</taxon>
        <taxon>Dermabacteraceae</taxon>
        <taxon>Brachybacterium</taxon>
    </lineage>
</organism>
<evidence type="ECO:0000259" key="9">
    <source>
        <dbReference type="PROSITE" id="PS51192"/>
    </source>
</evidence>
<dbReference type="Pfam" id="PF19306">
    <property type="entry name" value="WHD_Lhr"/>
    <property type="match status" value="1"/>
</dbReference>
<dbReference type="InterPro" id="IPR027417">
    <property type="entry name" value="P-loop_NTPase"/>
</dbReference>
<dbReference type="Pfam" id="PF23234">
    <property type="entry name" value="WHD_4th_Lhr"/>
    <property type="match status" value="1"/>
</dbReference>
<feature type="domain" description="Helicase C-terminal" evidence="10">
    <location>
        <begin position="300"/>
        <end position="478"/>
    </location>
</feature>
<dbReference type="InterPro" id="IPR011545">
    <property type="entry name" value="DEAD/DEAH_box_helicase_dom"/>
</dbReference>
<evidence type="ECO:0000313" key="12">
    <source>
        <dbReference type="Proteomes" id="UP000195981"/>
    </source>
</evidence>
<keyword evidence="7" id="KW-0234">DNA repair</keyword>
<dbReference type="GO" id="GO:0006281">
    <property type="term" value="P:DNA repair"/>
    <property type="evidence" value="ECO:0007669"/>
    <property type="project" value="UniProtKB-KW"/>
</dbReference>
<evidence type="ECO:0000256" key="2">
    <source>
        <dbReference type="ARBA" id="ARBA00022763"/>
    </source>
</evidence>
<dbReference type="SUPFAM" id="SSF52540">
    <property type="entry name" value="P-loop containing nucleoside triphosphate hydrolases"/>
    <property type="match status" value="1"/>
</dbReference>
<keyword evidence="3" id="KW-0378">Hydrolase</keyword>
<dbReference type="Proteomes" id="UP000195981">
    <property type="component" value="Unassembled WGS sequence"/>
</dbReference>
<evidence type="ECO:0000256" key="4">
    <source>
        <dbReference type="ARBA" id="ARBA00022806"/>
    </source>
</evidence>
<keyword evidence="5" id="KW-0067">ATP-binding</keyword>
<protein>
    <submittedName>
        <fullName evidence="11">DEAD/H associated domain protein</fullName>
    </submittedName>
</protein>
<dbReference type="GO" id="GO:0016887">
    <property type="term" value="F:ATP hydrolysis activity"/>
    <property type="evidence" value="ECO:0007669"/>
    <property type="project" value="TreeGrafter"/>
</dbReference>
<dbReference type="InterPro" id="IPR052511">
    <property type="entry name" value="ATP-dep_Helicase"/>
</dbReference>
<keyword evidence="2" id="KW-0227">DNA damage</keyword>
<dbReference type="Pfam" id="PF08494">
    <property type="entry name" value="DEAD_assoc"/>
    <property type="match status" value="1"/>
</dbReference>
<evidence type="ECO:0000259" key="10">
    <source>
        <dbReference type="PROSITE" id="PS51194"/>
    </source>
</evidence>
<dbReference type="SMART" id="SM00490">
    <property type="entry name" value="HELICc"/>
    <property type="match status" value="1"/>
</dbReference>
<evidence type="ECO:0000313" key="11">
    <source>
        <dbReference type="EMBL" id="SLM93345.1"/>
    </source>
</evidence>
<dbReference type="Gene3D" id="3.40.50.300">
    <property type="entry name" value="P-loop containing nucleotide triphosphate hydrolases"/>
    <property type="match status" value="2"/>
</dbReference>